<keyword evidence="1" id="KW-0808">Transferase</keyword>
<dbReference type="GO" id="GO:0031297">
    <property type="term" value="P:replication fork processing"/>
    <property type="evidence" value="ECO:0007669"/>
    <property type="project" value="TreeGrafter"/>
</dbReference>
<dbReference type="GO" id="GO:0035861">
    <property type="term" value="C:site of double-strand break"/>
    <property type="evidence" value="ECO:0007669"/>
    <property type="project" value="TreeGrafter"/>
</dbReference>
<protein>
    <submittedName>
        <fullName evidence="1">Histone-lysine N-methyltransferase SETMAR</fullName>
    </submittedName>
</protein>
<dbReference type="GO" id="GO:0000014">
    <property type="term" value="F:single-stranded DNA endodeoxyribonuclease activity"/>
    <property type="evidence" value="ECO:0007669"/>
    <property type="project" value="TreeGrafter"/>
</dbReference>
<proteinExistence type="predicted"/>
<gene>
    <name evidence="1" type="primary">SETMAR</name>
    <name evidence="1" type="ORF">EVAR_53964_1</name>
</gene>
<keyword evidence="2" id="KW-1185">Reference proteome</keyword>
<dbReference type="OrthoDB" id="7551951at2759"/>
<dbReference type="GO" id="GO:0044547">
    <property type="term" value="F:DNA topoisomerase binding"/>
    <property type="evidence" value="ECO:0007669"/>
    <property type="project" value="TreeGrafter"/>
</dbReference>
<sequence length="150" mass="17713">MSEQHCLLWKFDAAKSFVYMLWSVCDIDATKEAIETQSSTSTRPLSDSLRLSKDTIHRHLKSLGKTKTYKNCRIVPHELNEFQAKRRIEVCKQLVAPPKDDRFIKRIITCDEKWIYPNNLNMDNQRQRTIARIYREKLLRAESLVICLVE</sequence>
<evidence type="ECO:0000313" key="1">
    <source>
        <dbReference type="EMBL" id="GBP68546.1"/>
    </source>
</evidence>
<dbReference type="GO" id="GO:0006303">
    <property type="term" value="P:double-strand break repair via nonhomologous end joining"/>
    <property type="evidence" value="ECO:0007669"/>
    <property type="project" value="TreeGrafter"/>
</dbReference>
<dbReference type="GO" id="GO:0042800">
    <property type="term" value="F:histone H3K4 methyltransferase activity"/>
    <property type="evidence" value="ECO:0007669"/>
    <property type="project" value="TreeGrafter"/>
</dbReference>
<accession>A0A4C1XY68</accession>
<keyword evidence="1" id="KW-0489">Methyltransferase</keyword>
<dbReference type="GO" id="GO:0015074">
    <property type="term" value="P:DNA integration"/>
    <property type="evidence" value="ECO:0007669"/>
    <property type="project" value="TreeGrafter"/>
</dbReference>
<dbReference type="GO" id="GO:0003690">
    <property type="term" value="F:double-stranded DNA binding"/>
    <property type="evidence" value="ECO:0007669"/>
    <property type="project" value="TreeGrafter"/>
</dbReference>
<comment type="caution">
    <text evidence="1">The sequence shown here is derived from an EMBL/GenBank/DDBJ whole genome shotgun (WGS) entry which is preliminary data.</text>
</comment>
<dbReference type="InterPro" id="IPR036397">
    <property type="entry name" value="RNaseH_sf"/>
</dbReference>
<dbReference type="GO" id="GO:0000793">
    <property type="term" value="C:condensed chromosome"/>
    <property type="evidence" value="ECO:0007669"/>
    <property type="project" value="TreeGrafter"/>
</dbReference>
<evidence type="ECO:0000313" key="2">
    <source>
        <dbReference type="Proteomes" id="UP000299102"/>
    </source>
</evidence>
<organism evidence="1 2">
    <name type="scientific">Eumeta variegata</name>
    <name type="common">Bagworm moth</name>
    <name type="synonym">Eumeta japonica</name>
    <dbReference type="NCBI Taxonomy" id="151549"/>
    <lineage>
        <taxon>Eukaryota</taxon>
        <taxon>Metazoa</taxon>
        <taxon>Ecdysozoa</taxon>
        <taxon>Arthropoda</taxon>
        <taxon>Hexapoda</taxon>
        <taxon>Insecta</taxon>
        <taxon>Pterygota</taxon>
        <taxon>Neoptera</taxon>
        <taxon>Endopterygota</taxon>
        <taxon>Lepidoptera</taxon>
        <taxon>Glossata</taxon>
        <taxon>Ditrysia</taxon>
        <taxon>Tineoidea</taxon>
        <taxon>Psychidae</taxon>
        <taxon>Oiketicinae</taxon>
        <taxon>Eumeta</taxon>
    </lineage>
</organism>
<dbReference type="Gene3D" id="3.30.420.10">
    <property type="entry name" value="Ribonuclease H-like superfamily/Ribonuclease H"/>
    <property type="match status" value="1"/>
</dbReference>
<dbReference type="EMBL" id="BGZK01001015">
    <property type="protein sequence ID" value="GBP68546.1"/>
    <property type="molecule type" value="Genomic_DNA"/>
</dbReference>
<dbReference type="GO" id="GO:0044774">
    <property type="term" value="P:mitotic DNA integrity checkpoint signaling"/>
    <property type="evidence" value="ECO:0007669"/>
    <property type="project" value="TreeGrafter"/>
</dbReference>
<dbReference type="AlphaFoldDB" id="A0A4C1XY68"/>
<dbReference type="InterPro" id="IPR052709">
    <property type="entry name" value="Transposase-MT_Hybrid"/>
</dbReference>
<dbReference type="GO" id="GO:0032259">
    <property type="term" value="P:methylation"/>
    <property type="evidence" value="ECO:0007669"/>
    <property type="project" value="UniProtKB-KW"/>
</dbReference>
<dbReference type="GO" id="GO:0000729">
    <property type="term" value="P:DNA double-strand break processing"/>
    <property type="evidence" value="ECO:0007669"/>
    <property type="project" value="TreeGrafter"/>
</dbReference>
<dbReference type="GO" id="GO:0046975">
    <property type="term" value="F:histone H3K36 methyltransferase activity"/>
    <property type="evidence" value="ECO:0007669"/>
    <property type="project" value="TreeGrafter"/>
</dbReference>
<dbReference type="PANTHER" id="PTHR46060:SF2">
    <property type="entry name" value="HISTONE-LYSINE N-METHYLTRANSFERASE SETMAR"/>
    <property type="match status" value="1"/>
</dbReference>
<name>A0A4C1XY68_EUMVA</name>
<reference evidence="1 2" key="1">
    <citation type="journal article" date="2019" name="Commun. Biol.">
        <title>The bagworm genome reveals a unique fibroin gene that provides high tensile strength.</title>
        <authorList>
            <person name="Kono N."/>
            <person name="Nakamura H."/>
            <person name="Ohtoshi R."/>
            <person name="Tomita M."/>
            <person name="Numata K."/>
            <person name="Arakawa K."/>
        </authorList>
    </citation>
    <scope>NUCLEOTIDE SEQUENCE [LARGE SCALE GENOMIC DNA]</scope>
</reference>
<dbReference type="GO" id="GO:0003697">
    <property type="term" value="F:single-stranded DNA binding"/>
    <property type="evidence" value="ECO:0007669"/>
    <property type="project" value="TreeGrafter"/>
</dbReference>
<dbReference type="PANTHER" id="PTHR46060">
    <property type="entry name" value="MARINER MOS1 TRANSPOSASE-LIKE PROTEIN"/>
    <property type="match status" value="1"/>
</dbReference>
<dbReference type="GO" id="GO:0005634">
    <property type="term" value="C:nucleus"/>
    <property type="evidence" value="ECO:0007669"/>
    <property type="project" value="TreeGrafter"/>
</dbReference>
<dbReference type="Proteomes" id="UP000299102">
    <property type="component" value="Unassembled WGS sequence"/>
</dbReference>